<feature type="non-terminal residue" evidence="2">
    <location>
        <position position="67"/>
    </location>
</feature>
<reference evidence="2" key="1">
    <citation type="submission" date="2018-05" db="EMBL/GenBank/DDBJ databases">
        <authorList>
            <person name="Lanie J.A."/>
            <person name="Ng W.-L."/>
            <person name="Kazmierczak K.M."/>
            <person name="Andrzejewski T.M."/>
            <person name="Davidsen T.M."/>
            <person name="Wayne K.J."/>
            <person name="Tettelin H."/>
            <person name="Glass J.I."/>
            <person name="Rusch D."/>
            <person name="Podicherti R."/>
            <person name="Tsui H.-C.T."/>
            <person name="Winkler M.E."/>
        </authorList>
    </citation>
    <scope>NUCLEOTIDE SEQUENCE</scope>
</reference>
<gene>
    <name evidence="2" type="ORF">METZ01_LOCUS145479</name>
</gene>
<evidence type="ECO:0000313" key="2">
    <source>
        <dbReference type="EMBL" id="SVA92625.1"/>
    </source>
</evidence>
<proteinExistence type="predicted"/>
<accession>A0A381ZTK7</accession>
<dbReference type="EMBL" id="UINC01022622">
    <property type="protein sequence ID" value="SVA92625.1"/>
    <property type="molecule type" value="Genomic_DNA"/>
</dbReference>
<dbReference type="AlphaFoldDB" id="A0A381ZTK7"/>
<protein>
    <submittedName>
        <fullName evidence="2">Uncharacterized protein</fullName>
    </submittedName>
</protein>
<name>A0A381ZTK7_9ZZZZ</name>
<evidence type="ECO:0000256" key="1">
    <source>
        <dbReference type="SAM" id="Phobius"/>
    </source>
</evidence>
<organism evidence="2">
    <name type="scientific">marine metagenome</name>
    <dbReference type="NCBI Taxonomy" id="408172"/>
    <lineage>
        <taxon>unclassified sequences</taxon>
        <taxon>metagenomes</taxon>
        <taxon>ecological metagenomes</taxon>
    </lineage>
</organism>
<keyword evidence="1" id="KW-0472">Membrane</keyword>
<keyword evidence="1" id="KW-1133">Transmembrane helix</keyword>
<sequence>MYRRMELDTKLLLTSLLTIVICYGSIAAMKLLIIPFLSIVGRSYFFPWILALPQVFLLVFVSALCFR</sequence>
<keyword evidence="1" id="KW-0812">Transmembrane</keyword>
<feature type="transmembrane region" description="Helical" evidence="1">
    <location>
        <begin position="12"/>
        <end position="39"/>
    </location>
</feature>
<feature type="transmembrane region" description="Helical" evidence="1">
    <location>
        <begin position="45"/>
        <end position="66"/>
    </location>
</feature>